<keyword evidence="1" id="KW-0472">Membrane</keyword>
<accession>A0ABD2R095</accession>
<dbReference type="AlphaFoldDB" id="A0ABD2R095"/>
<comment type="caution">
    <text evidence="2">The sequence shown here is derived from an EMBL/GenBank/DDBJ whole genome shotgun (WGS) entry which is preliminary data.</text>
</comment>
<name>A0ABD2R095_9SOLN</name>
<keyword evidence="1" id="KW-0812">Transmembrane</keyword>
<sequence length="183" mass="19856">MAITKSDCRICFGISLFYLFIIVRLVVTRRGKSIDNILESARPPSISPTLPPCQQANGPTFVPVRKSNLKVNNGRTDMPESLNHSPADLGFLAHPPSVSATSPLYQQANGTTFVPVRKSNLKVNNGGTDMPESLNHSPVDLGFLAHPPSVSATYQEANATTFVPVRKSNYNAGSLKHICRINI</sequence>
<keyword evidence="3" id="KW-1185">Reference proteome</keyword>
<protein>
    <submittedName>
        <fullName evidence="2">Uncharacterized protein</fullName>
    </submittedName>
</protein>
<organism evidence="2 3">
    <name type="scientific">Solanum stoloniferum</name>
    <dbReference type="NCBI Taxonomy" id="62892"/>
    <lineage>
        <taxon>Eukaryota</taxon>
        <taxon>Viridiplantae</taxon>
        <taxon>Streptophyta</taxon>
        <taxon>Embryophyta</taxon>
        <taxon>Tracheophyta</taxon>
        <taxon>Spermatophyta</taxon>
        <taxon>Magnoliopsida</taxon>
        <taxon>eudicotyledons</taxon>
        <taxon>Gunneridae</taxon>
        <taxon>Pentapetalae</taxon>
        <taxon>asterids</taxon>
        <taxon>lamiids</taxon>
        <taxon>Solanales</taxon>
        <taxon>Solanaceae</taxon>
        <taxon>Solanoideae</taxon>
        <taxon>Solaneae</taxon>
        <taxon>Solanum</taxon>
    </lineage>
</organism>
<evidence type="ECO:0000313" key="3">
    <source>
        <dbReference type="Proteomes" id="UP001627284"/>
    </source>
</evidence>
<keyword evidence="1" id="KW-1133">Transmembrane helix</keyword>
<proteinExistence type="predicted"/>
<evidence type="ECO:0000313" key="2">
    <source>
        <dbReference type="EMBL" id="KAL3325248.1"/>
    </source>
</evidence>
<feature type="transmembrane region" description="Helical" evidence="1">
    <location>
        <begin position="7"/>
        <end position="27"/>
    </location>
</feature>
<dbReference type="Proteomes" id="UP001627284">
    <property type="component" value="Unassembled WGS sequence"/>
</dbReference>
<gene>
    <name evidence="2" type="ORF">AABB24_039045</name>
</gene>
<evidence type="ECO:0000256" key="1">
    <source>
        <dbReference type="SAM" id="Phobius"/>
    </source>
</evidence>
<dbReference type="EMBL" id="JBJKTR010000023">
    <property type="protein sequence ID" value="KAL3325248.1"/>
    <property type="molecule type" value="Genomic_DNA"/>
</dbReference>
<reference evidence="2 3" key="1">
    <citation type="submission" date="2024-05" db="EMBL/GenBank/DDBJ databases">
        <title>De novo assembly of an allotetraploid wild potato.</title>
        <authorList>
            <person name="Hosaka A.J."/>
        </authorList>
    </citation>
    <scope>NUCLEOTIDE SEQUENCE [LARGE SCALE GENOMIC DNA]</scope>
    <source>
        <tissue evidence="2">Young leaves</tissue>
    </source>
</reference>